<evidence type="ECO:0000256" key="2">
    <source>
        <dbReference type="ARBA" id="ARBA00023157"/>
    </source>
</evidence>
<dbReference type="Proteomes" id="UP000008311">
    <property type="component" value="Unassembled WGS sequence"/>
</dbReference>
<name>B9SFF0_RICCO</name>
<evidence type="ECO:0000313" key="4">
    <source>
        <dbReference type="EMBL" id="EEF37738.1"/>
    </source>
</evidence>
<evidence type="ECO:0000313" key="5">
    <source>
        <dbReference type="Proteomes" id="UP000008311"/>
    </source>
</evidence>
<dbReference type="AlphaFoldDB" id="B9SFF0"/>
<dbReference type="GO" id="GO:0048544">
    <property type="term" value="P:recognition of pollen"/>
    <property type="evidence" value="ECO:0007669"/>
    <property type="project" value="InterPro"/>
</dbReference>
<keyword evidence="2" id="KW-1015">Disulfide bond</keyword>
<protein>
    <recommendedName>
        <fullName evidence="3">S-locus glycoprotein domain-containing protein</fullName>
    </recommendedName>
</protein>
<organism evidence="4 5">
    <name type="scientific">Ricinus communis</name>
    <name type="common">Castor bean</name>
    <dbReference type="NCBI Taxonomy" id="3988"/>
    <lineage>
        <taxon>Eukaryota</taxon>
        <taxon>Viridiplantae</taxon>
        <taxon>Streptophyta</taxon>
        <taxon>Embryophyta</taxon>
        <taxon>Tracheophyta</taxon>
        <taxon>Spermatophyta</taxon>
        <taxon>Magnoliopsida</taxon>
        <taxon>eudicotyledons</taxon>
        <taxon>Gunneridae</taxon>
        <taxon>Pentapetalae</taxon>
        <taxon>rosids</taxon>
        <taxon>fabids</taxon>
        <taxon>Malpighiales</taxon>
        <taxon>Euphorbiaceae</taxon>
        <taxon>Acalyphoideae</taxon>
        <taxon>Acalypheae</taxon>
        <taxon>Ricinus</taxon>
    </lineage>
</organism>
<keyword evidence="1" id="KW-0732">Signal</keyword>
<dbReference type="InterPro" id="IPR000858">
    <property type="entry name" value="S_locus_glycoprot_dom"/>
</dbReference>
<sequence>MVSVYLNGFTLTGDTSRFTFSDESPLYNYLLDPNGEFSRKTWVNKTESWETDWQIPETECNVDGICGVFGACNPQNSPVCSCLRGFEPKNADEWTRGNWTSGCVRRRYLQCERTENGGELGKEDGFLKLET</sequence>
<evidence type="ECO:0000259" key="3">
    <source>
        <dbReference type="Pfam" id="PF00954"/>
    </source>
</evidence>
<dbReference type="STRING" id="3988.B9SFF0"/>
<dbReference type="PANTHER" id="PTHR32444">
    <property type="entry name" value="BULB-TYPE LECTIN DOMAIN-CONTAINING PROTEIN"/>
    <property type="match status" value="1"/>
</dbReference>
<dbReference type="Pfam" id="PF00954">
    <property type="entry name" value="S_locus_glycop"/>
    <property type="match status" value="1"/>
</dbReference>
<proteinExistence type="predicted"/>
<feature type="domain" description="S-locus glycoprotein" evidence="3">
    <location>
        <begin position="4"/>
        <end position="90"/>
    </location>
</feature>
<reference evidence="5" key="1">
    <citation type="journal article" date="2010" name="Nat. Biotechnol.">
        <title>Draft genome sequence of the oilseed species Ricinus communis.</title>
        <authorList>
            <person name="Chan A.P."/>
            <person name="Crabtree J."/>
            <person name="Zhao Q."/>
            <person name="Lorenzi H."/>
            <person name="Orvis J."/>
            <person name="Puiu D."/>
            <person name="Melake-Berhan A."/>
            <person name="Jones K.M."/>
            <person name="Redman J."/>
            <person name="Chen G."/>
            <person name="Cahoon E.B."/>
            <person name="Gedil M."/>
            <person name="Stanke M."/>
            <person name="Haas B.J."/>
            <person name="Wortman J.R."/>
            <person name="Fraser-Liggett C.M."/>
            <person name="Ravel J."/>
            <person name="Rabinowicz P.D."/>
        </authorList>
    </citation>
    <scope>NUCLEOTIDE SEQUENCE [LARGE SCALE GENOMIC DNA]</scope>
    <source>
        <strain evidence="5">cv. Hale</strain>
    </source>
</reference>
<keyword evidence="5" id="KW-1185">Reference proteome</keyword>
<evidence type="ECO:0000256" key="1">
    <source>
        <dbReference type="ARBA" id="ARBA00022729"/>
    </source>
</evidence>
<dbReference type="EMBL" id="EQ973944">
    <property type="protein sequence ID" value="EEF37738.1"/>
    <property type="molecule type" value="Genomic_DNA"/>
</dbReference>
<dbReference type="InParanoid" id="B9SFF0"/>
<dbReference type="PANTHER" id="PTHR32444:SF198">
    <property type="entry name" value="BULB-TYPE LECTIN DOMAIN-CONTAINING PROTEIN"/>
    <property type="match status" value="1"/>
</dbReference>
<gene>
    <name evidence="4" type="ORF">RCOM_1096920</name>
</gene>
<accession>B9SFF0</accession>